<accession>D2VRN0</accession>
<dbReference type="EMBL" id="GG738892">
    <property type="protein sequence ID" value="EFC40491.1"/>
    <property type="molecule type" value="Genomic_DNA"/>
</dbReference>
<protein>
    <submittedName>
        <fullName evidence="2">Predicted protein</fullName>
    </submittedName>
</protein>
<sequence length="231" mass="25658">MKSFVKLAVVATLMMVLLLSAHSSVLAQQQEETPQPSVFLGNLLTDLKSLNLIKSTSVKRRQFDKKEMNESITNLARMVRYLLILKGQGRTEEVTNWVDSLKMSKKFSRSVRFVRKLMRKFAKEQQANGPKFVLPVKGVVQTVMKKALEEMKTLLEQSASAAKQEAVAMTTTIATPAQQQQQQTVAATTVVPKQATLPVNPAQQAWSAVEKMAHKMVKVTKVTAPTTTTTI</sequence>
<dbReference type="Proteomes" id="UP000006671">
    <property type="component" value="Unassembled WGS sequence"/>
</dbReference>
<keyword evidence="1" id="KW-0732">Signal</keyword>
<dbReference type="RefSeq" id="XP_002673235.1">
    <property type="nucleotide sequence ID" value="XM_002673189.1"/>
</dbReference>
<dbReference type="GeneID" id="8851063"/>
<dbReference type="AlphaFoldDB" id="D2VRN0"/>
<organism evidence="3">
    <name type="scientific">Naegleria gruberi</name>
    <name type="common">Amoeba</name>
    <dbReference type="NCBI Taxonomy" id="5762"/>
    <lineage>
        <taxon>Eukaryota</taxon>
        <taxon>Discoba</taxon>
        <taxon>Heterolobosea</taxon>
        <taxon>Tetramitia</taxon>
        <taxon>Eutetramitia</taxon>
        <taxon>Vahlkampfiidae</taxon>
        <taxon>Naegleria</taxon>
    </lineage>
</organism>
<name>D2VRN0_NAEGR</name>
<dbReference type="KEGG" id="ngr:NAEGRDRAFT_80992"/>
<gene>
    <name evidence="2" type="ORF">NAEGRDRAFT_80992</name>
</gene>
<dbReference type="OrthoDB" id="10599543at2759"/>
<dbReference type="VEuPathDB" id="AmoebaDB:NAEGRDRAFT_80992"/>
<evidence type="ECO:0000313" key="3">
    <source>
        <dbReference type="Proteomes" id="UP000006671"/>
    </source>
</evidence>
<feature type="signal peptide" evidence="1">
    <location>
        <begin position="1"/>
        <end position="27"/>
    </location>
</feature>
<evidence type="ECO:0000313" key="2">
    <source>
        <dbReference type="EMBL" id="EFC40491.1"/>
    </source>
</evidence>
<feature type="chain" id="PRO_5003038656" evidence="1">
    <location>
        <begin position="28"/>
        <end position="231"/>
    </location>
</feature>
<evidence type="ECO:0000256" key="1">
    <source>
        <dbReference type="SAM" id="SignalP"/>
    </source>
</evidence>
<dbReference type="InParanoid" id="D2VRN0"/>
<proteinExistence type="predicted"/>
<keyword evidence="3" id="KW-1185">Reference proteome</keyword>
<reference evidence="2 3" key="1">
    <citation type="journal article" date="2010" name="Cell">
        <title>The genome of Naegleria gruberi illuminates early eukaryotic versatility.</title>
        <authorList>
            <person name="Fritz-Laylin L.K."/>
            <person name="Prochnik S.E."/>
            <person name="Ginger M.L."/>
            <person name="Dacks J.B."/>
            <person name="Carpenter M.L."/>
            <person name="Field M.C."/>
            <person name="Kuo A."/>
            <person name="Paredez A."/>
            <person name="Chapman J."/>
            <person name="Pham J."/>
            <person name="Shu S."/>
            <person name="Neupane R."/>
            <person name="Cipriano M."/>
            <person name="Mancuso J."/>
            <person name="Tu H."/>
            <person name="Salamov A."/>
            <person name="Lindquist E."/>
            <person name="Shapiro H."/>
            <person name="Lucas S."/>
            <person name="Grigoriev I.V."/>
            <person name="Cande W.Z."/>
            <person name="Fulton C."/>
            <person name="Rokhsar D.S."/>
            <person name="Dawson S.C."/>
        </authorList>
    </citation>
    <scope>NUCLEOTIDE SEQUENCE [LARGE SCALE GENOMIC DNA]</scope>
    <source>
        <strain evidence="2 3">NEG-M</strain>
    </source>
</reference>